<accession>A0ACC1TCE3</accession>
<dbReference type="EMBL" id="JANHOG010000115">
    <property type="protein sequence ID" value="KAJ3558018.1"/>
    <property type="molecule type" value="Genomic_DNA"/>
</dbReference>
<organism evidence="1 2">
    <name type="scientific">Phlebia brevispora</name>
    <dbReference type="NCBI Taxonomy" id="194682"/>
    <lineage>
        <taxon>Eukaryota</taxon>
        <taxon>Fungi</taxon>
        <taxon>Dikarya</taxon>
        <taxon>Basidiomycota</taxon>
        <taxon>Agaricomycotina</taxon>
        <taxon>Agaricomycetes</taxon>
        <taxon>Polyporales</taxon>
        <taxon>Meruliaceae</taxon>
        <taxon>Phlebia</taxon>
    </lineage>
</organism>
<evidence type="ECO:0000313" key="1">
    <source>
        <dbReference type="EMBL" id="KAJ3558018.1"/>
    </source>
</evidence>
<name>A0ACC1TCE3_9APHY</name>
<evidence type="ECO:0000313" key="2">
    <source>
        <dbReference type="Proteomes" id="UP001148662"/>
    </source>
</evidence>
<gene>
    <name evidence="1" type="ORF">NM688_g1156</name>
</gene>
<dbReference type="Proteomes" id="UP001148662">
    <property type="component" value="Unassembled WGS sequence"/>
</dbReference>
<keyword evidence="2" id="KW-1185">Reference proteome</keyword>
<sequence length="695" mass="78467">MMPNTHEEIIQQLPVKFEKAREAGDLFFFPSTTHKHAAHGIEFEIKLCPALQNKPTLPTPHFDADADERRAILEGEGKRHDPFAPPYIPNLLLGDLKDEEGEEYVVLFNKFSIVPHHILLITKEFHSQAAPLMPPDLVQTYKFLLAAQKAGRKFFAFYNCGDMSGASQPHKHLQLIPLEEDGPPVEKLARIKTLEFLERPFALEELPYANHVRRLPPYLPNAAPEELEDTLARVFLSLLDLAVSTYRRDPTPDSVPQSTRAFKSAISYNVLLTLEHMHVIPRKLETYTLKETGETLSINAMGFAGCLLVKSEQELDAVLKEGVVTRQERFQLDYGLTSTLEMANVLDDKPKLPPELLRIVKELIPIADLRTHVCYYNTCRTFASFYGKPEEEEEFWKKSCIMCGICSLGDQSWKEIAFECITKDGFCTHPACGGALLEWNGEVHPPVREISLTMYTAEQVANAMQKVPKWTPDEVISAKLLGLDTNDFHESIFEDGTVVPSKVFNYVGYSPRLSSHAEDPEKDAFIRYPNTQPARRSPLYDHPIARRSLATFPSFARVLYWGVGLDDSQVGTEGGYESPVTVWDIQNITREELEGELGYENLMYMAKDQYPHILDGEGKLKKLPLQDTEGERDADASEDGEGQATFRDIWSRCKFKFRVGNVYIGDIGDVTVDLQALLGAWKALDTSATKPEEQA</sequence>
<protein>
    <submittedName>
        <fullName evidence="1">Uncharacterized protein</fullName>
    </submittedName>
</protein>
<proteinExistence type="predicted"/>
<comment type="caution">
    <text evidence="1">The sequence shown here is derived from an EMBL/GenBank/DDBJ whole genome shotgun (WGS) entry which is preliminary data.</text>
</comment>
<reference evidence="1" key="1">
    <citation type="submission" date="2022-07" db="EMBL/GenBank/DDBJ databases">
        <title>Genome Sequence of Phlebia brevispora.</title>
        <authorList>
            <person name="Buettner E."/>
        </authorList>
    </citation>
    <scope>NUCLEOTIDE SEQUENCE</scope>
    <source>
        <strain evidence="1">MPL23</strain>
    </source>
</reference>